<comment type="caution">
    <text evidence="3">The sequence shown here is derived from an EMBL/GenBank/DDBJ whole genome shotgun (WGS) entry which is preliminary data.</text>
</comment>
<reference evidence="3 4" key="1">
    <citation type="submission" date="2021-07" db="EMBL/GenBank/DDBJ databases">
        <title>The Aristolochia fimbriata genome: insights into angiosperm evolution, floral development and chemical biosynthesis.</title>
        <authorList>
            <person name="Jiao Y."/>
        </authorList>
    </citation>
    <scope>NUCLEOTIDE SEQUENCE [LARGE SCALE GENOMIC DNA]</scope>
    <source>
        <strain evidence="3">IBCAS-2021</strain>
        <tissue evidence="3">Leaf</tissue>
    </source>
</reference>
<proteinExistence type="predicted"/>
<organism evidence="3 4">
    <name type="scientific">Aristolochia fimbriata</name>
    <name type="common">White veined hardy Dutchman's pipe vine</name>
    <dbReference type="NCBI Taxonomy" id="158543"/>
    <lineage>
        <taxon>Eukaryota</taxon>
        <taxon>Viridiplantae</taxon>
        <taxon>Streptophyta</taxon>
        <taxon>Embryophyta</taxon>
        <taxon>Tracheophyta</taxon>
        <taxon>Spermatophyta</taxon>
        <taxon>Magnoliopsida</taxon>
        <taxon>Magnoliidae</taxon>
        <taxon>Piperales</taxon>
        <taxon>Aristolochiaceae</taxon>
        <taxon>Aristolochia</taxon>
    </lineage>
</organism>
<protein>
    <submittedName>
        <fullName evidence="3">Uncharacterized protein</fullName>
    </submittedName>
</protein>
<feature type="signal peptide" evidence="2">
    <location>
        <begin position="1"/>
        <end position="31"/>
    </location>
</feature>
<evidence type="ECO:0000313" key="3">
    <source>
        <dbReference type="EMBL" id="KAG9448986.1"/>
    </source>
</evidence>
<dbReference type="PANTHER" id="PTHR35094">
    <property type="entry name" value="LEUCINE-RICH REPEAT EXTENSIN-LIKE PROTEIN 2"/>
    <property type="match status" value="1"/>
</dbReference>
<evidence type="ECO:0000256" key="2">
    <source>
        <dbReference type="SAM" id="SignalP"/>
    </source>
</evidence>
<gene>
    <name evidence="3" type="ORF">H6P81_008951</name>
</gene>
<dbReference type="EMBL" id="JAINDJ010000004">
    <property type="protein sequence ID" value="KAG9448986.1"/>
    <property type="molecule type" value="Genomic_DNA"/>
</dbReference>
<evidence type="ECO:0000313" key="4">
    <source>
        <dbReference type="Proteomes" id="UP000825729"/>
    </source>
</evidence>
<feature type="chain" id="PRO_5043764847" evidence="2">
    <location>
        <begin position="32"/>
        <end position="145"/>
    </location>
</feature>
<accession>A0AAV7EKQ5</accession>
<dbReference type="Proteomes" id="UP000825729">
    <property type="component" value="Unassembled WGS sequence"/>
</dbReference>
<keyword evidence="4" id="KW-1185">Reference proteome</keyword>
<feature type="compositionally biased region" description="Pro residues" evidence="1">
    <location>
        <begin position="55"/>
        <end position="94"/>
    </location>
</feature>
<dbReference type="PANTHER" id="PTHR35094:SF1">
    <property type="entry name" value="PROTEIN, PUTATIVE-RELATED"/>
    <property type="match status" value="1"/>
</dbReference>
<keyword evidence="2" id="KW-0732">Signal</keyword>
<name>A0AAV7EKQ5_ARIFI</name>
<sequence>MNIPMSKNWKIHRELLLLLLFVGTSWSPVYCRRESRKLDESDSPGIKCEPSCVQPSPPPPQPIYPPPPPPQLPPPPPVAPDKPNCPPPPQPDQSPPYIIIGPPGDLYRTDPNFPSAATRNAVVVEQVPLFVTTFFLSLWSMWRFL</sequence>
<dbReference type="AlphaFoldDB" id="A0AAV7EKQ5"/>
<evidence type="ECO:0000256" key="1">
    <source>
        <dbReference type="SAM" id="MobiDB-lite"/>
    </source>
</evidence>
<feature type="region of interest" description="Disordered" evidence="1">
    <location>
        <begin position="36"/>
        <end position="110"/>
    </location>
</feature>